<dbReference type="CDD" id="cd00067">
    <property type="entry name" value="GAL4"/>
    <property type="match status" value="1"/>
</dbReference>
<evidence type="ECO:0000256" key="3">
    <source>
        <dbReference type="ARBA" id="ARBA00023125"/>
    </source>
</evidence>
<name>A0A0F0HZS8_ASPPU</name>
<dbReference type="GO" id="GO:0000981">
    <property type="term" value="F:DNA-binding transcription factor activity, RNA polymerase II-specific"/>
    <property type="evidence" value="ECO:0007669"/>
    <property type="project" value="InterPro"/>
</dbReference>
<dbReference type="OrthoDB" id="103819at2759"/>
<accession>A0A0F0HZS8</accession>
<dbReference type="Proteomes" id="UP000033540">
    <property type="component" value="Unassembled WGS sequence"/>
</dbReference>
<dbReference type="GO" id="GO:0009893">
    <property type="term" value="P:positive regulation of metabolic process"/>
    <property type="evidence" value="ECO:0007669"/>
    <property type="project" value="UniProtKB-ARBA"/>
</dbReference>
<evidence type="ECO:0000259" key="8">
    <source>
        <dbReference type="PROSITE" id="PS50048"/>
    </source>
</evidence>
<keyword evidence="7" id="KW-1133">Transmembrane helix</keyword>
<evidence type="ECO:0000313" key="10">
    <source>
        <dbReference type="Proteomes" id="UP000033540"/>
    </source>
</evidence>
<keyword evidence="2" id="KW-0805">Transcription regulation</keyword>
<dbReference type="AlphaFoldDB" id="A0A0F0HZS8"/>
<keyword evidence="7" id="KW-0812">Transmembrane</keyword>
<dbReference type="InterPro" id="IPR007219">
    <property type="entry name" value="XnlR_reg_dom"/>
</dbReference>
<keyword evidence="5" id="KW-0539">Nucleus</keyword>
<dbReference type="Pfam" id="PF00172">
    <property type="entry name" value="Zn_clus"/>
    <property type="match status" value="1"/>
</dbReference>
<sequence length="685" mass="77494">MPEDILPACDLCYSRKVKCNRERNCANCVDAGVACQRLRPGRTSKPKFSPRLPEESVFRLEGATAELQRYESKSPNGSASIPEQEENVPAKRRKLGSHREAETRNECNPAATSDNSTHHAQQAKLVIQIEVDGRRLGRRNLSNERRRIFESAVKLVDRMSRGEHLDPHESIAPGESARELLDIEIPQTPPAEILYMLLPEPVMGDGLHHIRWPDHISDKAFERMMSSLLDGDCRGQLFYQYSICVYVKAMFHLYQLARRSTNPSVKKQLQKSKRTYEAAALQALKHINLMSTPSLSLIQALLSAALLMQHTTNVSQCWLLNSYAARQIISLNYHKPCPPSQSGCNDEIQSAVYWCYYLDRTTSALLIRHPSLPELHAPPTDFITTNMSSPYNRLLFVLLDLAKVQGTLLDITLNDSDKSRSRIFDIFQGVQERMDRIYSSLQETRSTISGPALYDWVAADFSYYAIYADMLRTRLGYDGSPATHSDCLVYSRRALRAFQYLQEHVDHMPGFNDPEPSFLTWTIALYPVAPFFVVFCNIIATSDETDYRLVQQIIKGLSQFKATPYLARLLGLLTSLLRLCDPLFPNMSYPSRHPHIMGEGSSSTHAPHNHVPNHTTSVPIFEPELAESLGTQLSSTAYATYMSTDISGHGVGDTSYPMADDLMWQLVNSQFPYSWLETDDILDIF</sequence>
<dbReference type="CDD" id="cd12148">
    <property type="entry name" value="fungal_TF_MHR"/>
    <property type="match status" value="1"/>
</dbReference>
<gene>
    <name evidence="9" type="ORF">P875_00042811</name>
</gene>
<keyword evidence="7" id="KW-0472">Membrane</keyword>
<evidence type="ECO:0000256" key="2">
    <source>
        <dbReference type="ARBA" id="ARBA00023015"/>
    </source>
</evidence>
<feature type="region of interest" description="Disordered" evidence="6">
    <location>
        <begin position="69"/>
        <end position="120"/>
    </location>
</feature>
<comment type="caution">
    <text evidence="9">The sequence shown here is derived from an EMBL/GenBank/DDBJ whole genome shotgun (WGS) entry which is preliminary data.</text>
</comment>
<dbReference type="STRING" id="1403190.A0A0F0HZS8"/>
<organism evidence="9 10">
    <name type="scientific">Aspergillus parasiticus (strain ATCC 56775 / NRRL 5862 / SRRC 143 / SU-1)</name>
    <dbReference type="NCBI Taxonomy" id="1403190"/>
    <lineage>
        <taxon>Eukaryota</taxon>
        <taxon>Fungi</taxon>
        <taxon>Dikarya</taxon>
        <taxon>Ascomycota</taxon>
        <taxon>Pezizomycotina</taxon>
        <taxon>Eurotiomycetes</taxon>
        <taxon>Eurotiomycetidae</taxon>
        <taxon>Eurotiales</taxon>
        <taxon>Aspergillaceae</taxon>
        <taxon>Aspergillus</taxon>
        <taxon>Aspergillus subgen. Circumdati</taxon>
    </lineage>
</organism>
<dbReference type="GO" id="GO:0003677">
    <property type="term" value="F:DNA binding"/>
    <property type="evidence" value="ECO:0007669"/>
    <property type="project" value="UniProtKB-KW"/>
</dbReference>
<dbReference type="InterPro" id="IPR001138">
    <property type="entry name" value="Zn2Cys6_DnaBD"/>
</dbReference>
<evidence type="ECO:0000256" key="4">
    <source>
        <dbReference type="ARBA" id="ARBA00023163"/>
    </source>
</evidence>
<dbReference type="InterPro" id="IPR050987">
    <property type="entry name" value="AtrR-like"/>
</dbReference>
<reference evidence="9 10" key="1">
    <citation type="submission" date="2015-02" db="EMBL/GenBank/DDBJ databases">
        <title>Draft genome sequence of Aspergillus parasiticus SU-1.</title>
        <authorList>
            <person name="Yu J."/>
            <person name="Fedorova N."/>
            <person name="Yin Y."/>
            <person name="Losada L."/>
            <person name="Zafar N."/>
            <person name="Taujale R."/>
            <person name="Ehrlich K.C."/>
            <person name="Bhatnagar D."/>
            <person name="Cleveland T.E."/>
            <person name="Bennett J.W."/>
            <person name="Nierman W.C."/>
        </authorList>
    </citation>
    <scope>NUCLEOTIDE SEQUENCE [LARGE SCALE GENOMIC DNA]</scope>
    <source>
        <strain evidence="10">ATCC 56775 / NRRL 5862 / SRRC 143 / SU-1</strain>
    </source>
</reference>
<dbReference type="SUPFAM" id="SSF57701">
    <property type="entry name" value="Zn2/Cys6 DNA-binding domain"/>
    <property type="match status" value="1"/>
</dbReference>
<dbReference type="EMBL" id="JZEE01000700">
    <property type="protein sequence ID" value="KJK60975.1"/>
    <property type="molecule type" value="Genomic_DNA"/>
</dbReference>
<dbReference type="Pfam" id="PF04082">
    <property type="entry name" value="Fungal_trans"/>
    <property type="match status" value="1"/>
</dbReference>
<protein>
    <submittedName>
        <fullName evidence="9">Fungal transcription factor regulatory middle homology region</fullName>
    </submittedName>
</protein>
<dbReference type="PROSITE" id="PS50048">
    <property type="entry name" value="ZN2_CY6_FUNGAL_2"/>
    <property type="match status" value="1"/>
</dbReference>
<dbReference type="PANTHER" id="PTHR46910:SF1">
    <property type="entry name" value="MISCELLANEOUS ZN(II)2CYS6 TRANSCRIPTION FACTOR (EUROFUNG)-RELATED"/>
    <property type="match status" value="1"/>
</dbReference>
<evidence type="ECO:0000313" key="9">
    <source>
        <dbReference type="EMBL" id="KJK60975.1"/>
    </source>
</evidence>
<keyword evidence="4" id="KW-0804">Transcription</keyword>
<feature type="transmembrane region" description="Helical" evidence="7">
    <location>
        <begin position="518"/>
        <end position="540"/>
    </location>
</feature>
<evidence type="ECO:0000256" key="1">
    <source>
        <dbReference type="ARBA" id="ARBA00022723"/>
    </source>
</evidence>
<keyword evidence="3" id="KW-0238">DNA-binding</keyword>
<evidence type="ECO:0000256" key="5">
    <source>
        <dbReference type="ARBA" id="ARBA00023242"/>
    </source>
</evidence>
<dbReference type="SMART" id="SM00066">
    <property type="entry name" value="GAL4"/>
    <property type="match status" value="1"/>
</dbReference>
<evidence type="ECO:0000256" key="7">
    <source>
        <dbReference type="SAM" id="Phobius"/>
    </source>
</evidence>
<proteinExistence type="predicted"/>
<evidence type="ECO:0000256" key="6">
    <source>
        <dbReference type="SAM" id="MobiDB-lite"/>
    </source>
</evidence>
<dbReference type="Gene3D" id="4.10.240.10">
    <property type="entry name" value="Zn(2)-C6 fungal-type DNA-binding domain"/>
    <property type="match status" value="1"/>
</dbReference>
<feature type="domain" description="Zn(2)-C6 fungal-type" evidence="8">
    <location>
        <begin position="8"/>
        <end position="37"/>
    </location>
</feature>
<dbReference type="InterPro" id="IPR036864">
    <property type="entry name" value="Zn2-C6_fun-type_DNA-bd_sf"/>
</dbReference>
<dbReference type="PANTHER" id="PTHR46910">
    <property type="entry name" value="TRANSCRIPTION FACTOR PDR1"/>
    <property type="match status" value="1"/>
</dbReference>
<keyword evidence="1" id="KW-0479">Metal-binding</keyword>
<dbReference type="GO" id="GO:0006351">
    <property type="term" value="P:DNA-templated transcription"/>
    <property type="evidence" value="ECO:0007669"/>
    <property type="project" value="InterPro"/>
</dbReference>
<dbReference type="GO" id="GO:0008270">
    <property type="term" value="F:zinc ion binding"/>
    <property type="evidence" value="ECO:0007669"/>
    <property type="project" value="InterPro"/>
</dbReference>
<feature type="compositionally biased region" description="Polar residues" evidence="6">
    <location>
        <begin position="110"/>
        <end position="120"/>
    </location>
</feature>